<feature type="compositionally biased region" description="Gly residues" evidence="1">
    <location>
        <begin position="95"/>
        <end position="107"/>
    </location>
</feature>
<organism evidence="2 3">
    <name type="scientific">Calocera cornea HHB12733</name>
    <dbReference type="NCBI Taxonomy" id="1353952"/>
    <lineage>
        <taxon>Eukaryota</taxon>
        <taxon>Fungi</taxon>
        <taxon>Dikarya</taxon>
        <taxon>Basidiomycota</taxon>
        <taxon>Agaricomycotina</taxon>
        <taxon>Dacrymycetes</taxon>
        <taxon>Dacrymycetales</taxon>
        <taxon>Dacrymycetaceae</taxon>
        <taxon>Calocera</taxon>
    </lineage>
</organism>
<feature type="region of interest" description="Disordered" evidence="1">
    <location>
        <begin position="164"/>
        <end position="202"/>
    </location>
</feature>
<gene>
    <name evidence="2" type="ORF">CALCODRAFT_496953</name>
</gene>
<evidence type="ECO:0000256" key="1">
    <source>
        <dbReference type="SAM" id="MobiDB-lite"/>
    </source>
</evidence>
<feature type="compositionally biased region" description="Low complexity" evidence="1">
    <location>
        <begin position="41"/>
        <end position="62"/>
    </location>
</feature>
<name>A0A165FIG2_9BASI</name>
<dbReference type="AlphaFoldDB" id="A0A165FIG2"/>
<protein>
    <submittedName>
        <fullName evidence="2">Uncharacterized protein</fullName>
    </submittedName>
</protein>
<dbReference type="OrthoDB" id="2537650at2759"/>
<proteinExistence type="predicted"/>
<feature type="region of interest" description="Disordered" evidence="1">
    <location>
        <begin position="1"/>
        <end position="64"/>
    </location>
</feature>
<dbReference type="Proteomes" id="UP000076842">
    <property type="component" value="Unassembled WGS sequence"/>
</dbReference>
<feature type="compositionally biased region" description="Basic and acidic residues" evidence="1">
    <location>
        <begin position="125"/>
        <end position="138"/>
    </location>
</feature>
<feature type="region of interest" description="Disordered" evidence="1">
    <location>
        <begin position="92"/>
        <end position="138"/>
    </location>
</feature>
<accession>A0A165FIG2</accession>
<evidence type="ECO:0000313" key="3">
    <source>
        <dbReference type="Proteomes" id="UP000076842"/>
    </source>
</evidence>
<feature type="compositionally biased region" description="Basic and acidic residues" evidence="1">
    <location>
        <begin position="1"/>
        <end position="20"/>
    </location>
</feature>
<dbReference type="EMBL" id="KV423972">
    <property type="protein sequence ID" value="KZT56797.1"/>
    <property type="molecule type" value="Genomic_DNA"/>
</dbReference>
<sequence length="245" mass="25198">MEGEGVKKDQAGEEGEKGEPDYDPFTGAPLRRLIPLQASLPSFTGSTSAPGPGGTATPAEPSLSHQLWSHLATVRRLQAELAAQHIAMEDVTGRSGSGRGGALGGAGPRDLSSEQAARNMGEEGEATREERGRERQEAVKGIMSKLDELSRAVTAYHGVVTPSLDLAPSPGRTRSTTLSHGTPAHDGAFSDSALSELGPRGGGGDALGLGRVGSGWELGRRGSGRGMLGEDVVESPIGGSHGFEI</sequence>
<evidence type="ECO:0000313" key="2">
    <source>
        <dbReference type="EMBL" id="KZT56797.1"/>
    </source>
</evidence>
<reference evidence="2 3" key="1">
    <citation type="journal article" date="2016" name="Mol. Biol. Evol.">
        <title>Comparative Genomics of Early-Diverging Mushroom-Forming Fungi Provides Insights into the Origins of Lignocellulose Decay Capabilities.</title>
        <authorList>
            <person name="Nagy L.G."/>
            <person name="Riley R."/>
            <person name="Tritt A."/>
            <person name="Adam C."/>
            <person name="Daum C."/>
            <person name="Floudas D."/>
            <person name="Sun H."/>
            <person name="Yadav J.S."/>
            <person name="Pangilinan J."/>
            <person name="Larsson K.H."/>
            <person name="Matsuura K."/>
            <person name="Barry K."/>
            <person name="Labutti K."/>
            <person name="Kuo R."/>
            <person name="Ohm R.A."/>
            <person name="Bhattacharya S.S."/>
            <person name="Shirouzu T."/>
            <person name="Yoshinaga Y."/>
            <person name="Martin F.M."/>
            <person name="Grigoriev I.V."/>
            <person name="Hibbett D.S."/>
        </authorList>
    </citation>
    <scope>NUCLEOTIDE SEQUENCE [LARGE SCALE GENOMIC DNA]</scope>
    <source>
        <strain evidence="2 3">HHB12733</strain>
    </source>
</reference>
<dbReference type="InParanoid" id="A0A165FIG2"/>
<keyword evidence="3" id="KW-1185">Reference proteome</keyword>